<keyword evidence="1" id="KW-0472">Membrane</keyword>
<dbReference type="GO" id="GO:0032259">
    <property type="term" value="P:methylation"/>
    <property type="evidence" value="ECO:0007669"/>
    <property type="project" value="UniProtKB-KW"/>
</dbReference>
<name>A0ABU3PX40_9ACTN</name>
<dbReference type="EMBL" id="JAVYII010000005">
    <property type="protein sequence ID" value="MDT9593798.1"/>
    <property type="molecule type" value="Genomic_DNA"/>
</dbReference>
<dbReference type="Gene3D" id="3.40.50.150">
    <property type="entry name" value="Vaccinia Virus protein VP39"/>
    <property type="match status" value="1"/>
</dbReference>
<keyword evidence="1" id="KW-0812">Transmembrane</keyword>
<accession>A0ABU3PX40</accession>
<organism evidence="2 3">
    <name type="scientific">Nocardioides imazamoxiresistens</name>
    <dbReference type="NCBI Taxonomy" id="3231893"/>
    <lineage>
        <taxon>Bacteria</taxon>
        <taxon>Bacillati</taxon>
        <taxon>Actinomycetota</taxon>
        <taxon>Actinomycetes</taxon>
        <taxon>Propionibacteriales</taxon>
        <taxon>Nocardioidaceae</taxon>
        <taxon>Nocardioides</taxon>
    </lineage>
</organism>
<dbReference type="GO" id="GO:0008168">
    <property type="term" value="F:methyltransferase activity"/>
    <property type="evidence" value="ECO:0007669"/>
    <property type="project" value="UniProtKB-KW"/>
</dbReference>
<reference evidence="2 3" key="1">
    <citation type="submission" date="2023-08" db="EMBL/GenBank/DDBJ databases">
        <title>Nocardioides seae sp. nov., a bacterium isolated from a soil.</title>
        <authorList>
            <person name="Wang X."/>
        </authorList>
    </citation>
    <scope>NUCLEOTIDE SEQUENCE [LARGE SCALE GENOMIC DNA]</scope>
    <source>
        <strain evidence="2 3">YZH12</strain>
    </source>
</reference>
<evidence type="ECO:0000313" key="3">
    <source>
        <dbReference type="Proteomes" id="UP001268542"/>
    </source>
</evidence>
<protein>
    <submittedName>
        <fullName evidence="2">Class I SAM-dependent methyltransferase</fullName>
        <ecNumber evidence="2">2.1.1.-</ecNumber>
    </submittedName>
</protein>
<proteinExistence type="predicted"/>
<gene>
    <name evidence="2" type="ORF">RDV89_12015</name>
</gene>
<dbReference type="Proteomes" id="UP001268542">
    <property type="component" value="Unassembled WGS sequence"/>
</dbReference>
<dbReference type="EC" id="2.1.1.-" evidence="2"/>
<dbReference type="SUPFAM" id="SSF53335">
    <property type="entry name" value="S-adenosyl-L-methionine-dependent methyltransferases"/>
    <property type="match status" value="1"/>
</dbReference>
<dbReference type="InterPro" id="IPR029063">
    <property type="entry name" value="SAM-dependent_MTases_sf"/>
</dbReference>
<keyword evidence="2" id="KW-0808">Transferase</keyword>
<evidence type="ECO:0000313" key="2">
    <source>
        <dbReference type="EMBL" id="MDT9593798.1"/>
    </source>
</evidence>
<feature type="transmembrane region" description="Helical" evidence="1">
    <location>
        <begin position="7"/>
        <end position="28"/>
    </location>
</feature>
<evidence type="ECO:0000256" key="1">
    <source>
        <dbReference type="SAM" id="Phobius"/>
    </source>
</evidence>
<comment type="caution">
    <text evidence="2">The sequence shown here is derived from an EMBL/GenBank/DDBJ whole genome shotgun (WGS) entry which is preliminary data.</text>
</comment>
<keyword evidence="2" id="KW-0489">Methyltransferase</keyword>
<sequence length="246" mass="27078">MIRIKRLYVVLARAVRTVLGAIGVIGLLDRWAARSRTGLWVRSWFSVYDLDALVAHDVPWWTFDAADAVADFLAARPGARALEWGSGASTVWLAARCGEVVSIEHDAAWATSMARVLPDNASLRVVPPVDLRTRLSRDVVPSSKRGFEGLDFADYVAEVDHVPGDFDVVVVDGRAREACLRRAVERLRPGGMVVVDNVERARYRAAIDEVCGRHDVTVTWTRGRTPTLPYPTATALLERAPVVHAA</sequence>
<dbReference type="RefSeq" id="WP_315733292.1">
    <property type="nucleotide sequence ID" value="NZ_JAVYII010000005.1"/>
</dbReference>
<keyword evidence="3" id="KW-1185">Reference proteome</keyword>
<keyword evidence="1" id="KW-1133">Transmembrane helix</keyword>